<dbReference type="EMBL" id="KQ486714">
    <property type="protein sequence ID" value="KYP31007.1"/>
    <property type="molecule type" value="Genomic_DNA"/>
</dbReference>
<organism evidence="2 3">
    <name type="scientific">Cajanus cajan</name>
    <name type="common">Pigeon pea</name>
    <name type="synonym">Cajanus indicus</name>
    <dbReference type="NCBI Taxonomy" id="3821"/>
    <lineage>
        <taxon>Eukaryota</taxon>
        <taxon>Viridiplantae</taxon>
        <taxon>Streptophyta</taxon>
        <taxon>Embryophyta</taxon>
        <taxon>Tracheophyta</taxon>
        <taxon>Spermatophyta</taxon>
        <taxon>Magnoliopsida</taxon>
        <taxon>eudicotyledons</taxon>
        <taxon>Gunneridae</taxon>
        <taxon>Pentapetalae</taxon>
        <taxon>rosids</taxon>
        <taxon>fabids</taxon>
        <taxon>Fabales</taxon>
        <taxon>Fabaceae</taxon>
        <taxon>Papilionoideae</taxon>
        <taxon>50 kb inversion clade</taxon>
        <taxon>NPAAA clade</taxon>
        <taxon>indigoferoid/millettioid clade</taxon>
        <taxon>Phaseoleae</taxon>
        <taxon>Cajanus</taxon>
    </lineage>
</organism>
<dbReference type="Gramene" id="C.cajan_43938.t">
    <property type="protein sequence ID" value="C.cajan_43938.t.cds1"/>
    <property type="gene ID" value="C.cajan_43938"/>
</dbReference>
<evidence type="ECO:0000259" key="1">
    <source>
        <dbReference type="Pfam" id="PF17921"/>
    </source>
</evidence>
<protein>
    <recommendedName>
        <fullName evidence="1">Integrase zinc-binding domain-containing protein</fullName>
    </recommendedName>
</protein>
<evidence type="ECO:0000313" key="2">
    <source>
        <dbReference type="EMBL" id="KYP31007.1"/>
    </source>
</evidence>
<gene>
    <name evidence="2" type="ORF">KK1_049283</name>
</gene>
<name>A0A151QL41_CAJCA</name>
<sequence>MPDHEIDSVLQFCHSFALSGHLGIQRTTRKLLDCGFYWPTIFKDAWKICSTCE</sequence>
<dbReference type="Proteomes" id="UP000075243">
    <property type="component" value="Unassembled WGS sequence"/>
</dbReference>
<reference evidence="2" key="1">
    <citation type="journal article" date="2012" name="Nat. Biotechnol.">
        <title>Draft genome sequence of pigeonpea (Cajanus cajan), an orphan legume crop of resource-poor farmers.</title>
        <authorList>
            <person name="Varshney R.K."/>
            <person name="Chen W."/>
            <person name="Li Y."/>
            <person name="Bharti A.K."/>
            <person name="Saxena R.K."/>
            <person name="Schlueter J.A."/>
            <person name="Donoghue M.T."/>
            <person name="Azam S."/>
            <person name="Fan G."/>
            <person name="Whaley A.M."/>
            <person name="Farmer A.D."/>
            <person name="Sheridan J."/>
            <person name="Iwata A."/>
            <person name="Tuteja R."/>
            <person name="Penmetsa R.V."/>
            <person name="Wu W."/>
            <person name="Upadhyaya H.D."/>
            <person name="Yang S.P."/>
            <person name="Shah T."/>
            <person name="Saxena K.B."/>
            <person name="Michael T."/>
            <person name="McCombie W.R."/>
            <person name="Yang B."/>
            <person name="Zhang G."/>
            <person name="Yang H."/>
            <person name="Wang J."/>
            <person name="Spillane C."/>
            <person name="Cook D.R."/>
            <person name="May G.D."/>
            <person name="Xu X."/>
            <person name="Jackson S.A."/>
        </authorList>
    </citation>
    <scope>NUCLEOTIDE SEQUENCE [LARGE SCALE GENOMIC DNA]</scope>
</reference>
<keyword evidence="3" id="KW-1185">Reference proteome</keyword>
<dbReference type="InterPro" id="IPR041588">
    <property type="entry name" value="Integrase_H2C2"/>
</dbReference>
<proteinExistence type="predicted"/>
<evidence type="ECO:0000313" key="3">
    <source>
        <dbReference type="Proteomes" id="UP000075243"/>
    </source>
</evidence>
<dbReference type="Gene3D" id="1.10.340.70">
    <property type="match status" value="1"/>
</dbReference>
<accession>A0A151QL41</accession>
<dbReference type="Pfam" id="PF17921">
    <property type="entry name" value="Integrase_H2C2"/>
    <property type="match status" value="1"/>
</dbReference>
<dbReference type="AlphaFoldDB" id="A0A151QL41"/>
<feature type="domain" description="Integrase zinc-binding" evidence="1">
    <location>
        <begin position="2"/>
        <end position="53"/>
    </location>
</feature>